<reference evidence="6 7" key="1">
    <citation type="submission" date="2019-04" db="EMBL/GenBank/DDBJ databases">
        <title>Sphingobacterium olei sp. nov., isolated from oil-contaminated soil.</title>
        <authorList>
            <person name="Liu B."/>
        </authorList>
    </citation>
    <scope>NUCLEOTIDE SEQUENCE [LARGE SCALE GENOMIC DNA]</scope>
    <source>
        <strain evidence="6 7">HAL-9</strain>
    </source>
</reference>
<accession>A0A4U0NAA0</accession>
<evidence type="ECO:0000313" key="6">
    <source>
        <dbReference type="EMBL" id="TJZ50825.1"/>
    </source>
</evidence>
<comment type="caution">
    <text evidence="6">The sequence shown here is derived from an EMBL/GenBank/DDBJ whole genome shotgun (WGS) entry which is preliminary data.</text>
</comment>
<dbReference type="RefSeq" id="WP_136903333.1">
    <property type="nucleotide sequence ID" value="NZ_SUME01000012.1"/>
</dbReference>
<organism evidence="6 7">
    <name type="scientific">Sphingobacterium olei</name>
    <dbReference type="NCBI Taxonomy" id="2571155"/>
    <lineage>
        <taxon>Bacteria</taxon>
        <taxon>Pseudomonadati</taxon>
        <taxon>Bacteroidota</taxon>
        <taxon>Sphingobacteriia</taxon>
        <taxon>Sphingobacteriales</taxon>
        <taxon>Sphingobacteriaceae</taxon>
        <taxon>Sphingobacterium</taxon>
    </lineage>
</organism>
<keyword evidence="3" id="KW-0238">DNA-binding</keyword>
<dbReference type="Gene3D" id="1.10.10.10">
    <property type="entry name" value="Winged helix-like DNA-binding domain superfamily/Winged helix DNA-binding domain"/>
    <property type="match status" value="1"/>
</dbReference>
<keyword evidence="2" id="KW-0805">Transcription regulation</keyword>
<evidence type="ECO:0000313" key="7">
    <source>
        <dbReference type="Proteomes" id="UP000306808"/>
    </source>
</evidence>
<dbReference type="GO" id="GO:0032993">
    <property type="term" value="C:protein-DNA complex"/>
    <property type="evidence" value="ECO:0007669"/>
    <property type="project" value="TreeGrafter"/>
</dbReference>
<evidence type="ECO:0000256" key="1">
    <source>
        <dbReference type="ARBA" id="ARBA00009437"/>
    </source>
</evidence>
<evidence type="ECO:0000256" key="4">
    <source>
        <dbReference type="ARBA" id="ARBA00023163"/>
    </source>
</evidence>
<keyword evidence="4" id="KW-0804">Transcription</keyword>
<dbReference type="SUPFAM" id="SSF53850">
    <property type="entry name" value="Periplasmic binding protein-like II"/>
    <property type="match status" value="1"/>
</dbReference>
<dbReference type="OrthoDB" id="9803735at2"/>
<protein>
    <submittedName>
        <fullName evidence="6">LysR family transcriptional regulator</fullName>
    </submittedName>
</protein>
<dbReference type="PRINTS" id="PR00039">
    <property type="entry name" value="HTHLYSR"/>
</dbReference>
<keyword evidence="7" id="KW-1185">Reference proteome</keyword>
<dbReference type="AlphaFoldDB" id="A0A4U0NAA0"/>
<dbReference type="EMBL" id="SUME01000012">
    <property type="protein sequence ID" value="TJZ50825.1"/>
    <property type="molecule type" value="Genomic_DNA"/>
</dbReference>
<sequence length="296" mass="34251">MNYQTELRHLLYFKTLAEELHFRKAAERLFISQPGLTRQIKQLEEIYQVKLFDRGKRFVRLTEAGQYMKTEVDTILQQIWQMEEQLMKIGEGKQASLRIGFIGSAVQGVLPEILLKIKQLFPLMEITLQELSNEIQLDLLSKNELEFGFVRINNNPKNLRLKPLLTEHFSLVLPNNHPIQSDNFTSLEAFKNESFILFSKDYSSTYYELVMSIFEDHNFTPNVALRSVNALSIFNLVAQGLGVAIVPTSLKKGYEIAVKFIELDTLPQRTTLSLAWNETNRNIGMPLFLDVLKQYT</sequence>
<dbReference type="FunFam" id="1.10.10.10:FF:000001">
    <property type="entry name" value="LysR family transcriptional regulator"/>
    <property type="match status" value="1"/>
</dbReference>
<name>A0A4U0NAA0_9SPHI</name>
<dbReference type="PROSITE" id="PS50931">
    <property type="entry name" value="HTH_LYSR"/>
    <property type="match status" value="1"/>
</dbReference>
<dbReference type="Pfam" id="PF03466">
    <property type="entry name" value="LysR_substrate"/>
    <property type="match status" value="1"/>
</dbReference>
<feature type="domain" description="HTH lysR-type" evidence="5">
    <location>
        <begin position="5"/>
        <end position="62"/>
    </location>
</feature>
<dbReference type="GO" id="GO:0003700">
    <property type="term" value="F:DNA-binding transcription factor activity"/>
    <property type="evidence" value="ECO:0007669"/>
    <property type="project" value="InterPro"/>
</dbReference>
<dbReference type="Proteomes" id="UP000306808">
    <property type="component" value="Unassembled WGS sequence"/>
</dbReference>
<dbReference type="PANTHER" id="PTHR30346:SF0">
    <property type="entry name" value="HCA OPERON TRANSCRIPTIONAL ACTIVATOR HCAR"/>
    <property type="match status" value="1"/>
</dbReference>
<dbReference type="Pfam" id="PF00126">
    <property type="entry name" value="HTH_1"/>
    <property type="match status" value="1"/>
</dbReference>
<evidence type="ECO:0000259" key="5">
    <source>
        <dbReference type="PROSITE" id="PS50931"/>
    </source>
</evidence>
<evidence type="ECO:0000256" key="3">
    <source>
        <dbReference type="ARBA" id="ARBA00023125"/>
    </source>
</evidence>
<gene>
    <name evidence="6" type="ORF">FAZ15_20965</name>
</gene>
<dbReference type="InterPro" id="IPR036390">
    <property type="entry name" value="WH_DNA-bd_sf"/>
</dbReference>
<dbReference type="GO" id="GO:0003677">
    <property type="term" value="F:DNA binding"/>
    <property type="evidence" value="ECO:0007669"/>
    <property type="project" value="UniProtKB-KW"/>
</dbReference>
<proteinExistence type="inferred from homology"/>
<dbReference type="InterPro" id="IPR000847">
    <property type="entry name" value="LysR_HTH_N"/>
</dbReference>
<comment type="similarity">
    <text evidence="1">Belongs to the LysR transcriptional regulatory family.</text>
</comment>
<dbReference type="SUPFAM" id="SSF46785">
    <property type="entry name" value="Winged helix' DNA-binding domain"/>
    <property type="match status" value="1"/>
</dbReference>
<evidence type="ECO:0000256" key="2">
    <source>
        <dbReference type="ARBA" id="ARBA00023015"/>
    </source>
</evidence>
<dbReference type="InterPro" id="IPR036388">
    <property type="entry name" value="WH-like_DNA-bd_sf"/>
</dbReference>
<dbReference type="Gene3D" id="3.40.190.10">
    <property type="entry name" value="Periplasmic binding protein-like II"/>
    <property type="match status" value="2"/>
</dbReference>
<dbReference type="InterPro" id="IPR005119">
    <property type="entry name" value="LysR_subst-bd"/>
</dbReference>
<dbReference type="PANTHER" id="PTHR30346">
    <property type="entry name" value="TRANSCRIPTIONAL DUAL REGULATOR HCAR-RELATED"/>
    <property type="match status" value="1"/>
</dbReference>